<dbReference type="Pfam" id="PF02771">
    <property type="entry name" value="Acyl-CoA_dh_N"/>
    <property type="match status" value="1"/>
</dbReference>
<dbReference type="InterPro" id="IPR046373">
    <property type="entry name" value="Acyl-CoA_Oxase/DH_mid-dom_sf"/>
</dbReference>
<dbReference type="Gene3D" id="1.10.540.10">
    <property type="entry name" value="Acyl-CoA dehydrogenase/oxidase, N-terminal domain"/>
    <property type="match status" value="1"/>
</dbReference>
<dbReference type="GO" id="GO:0003995">
    <property type="term" value="F:acyl-CoA dehydrogenase activity"/>
    <property type="evidence" value="ECO:0007669"/>
    <property type="project" value="TreeGrafter"/>
</dbReference>
<feature type="domain" description="Acyl-CoA dehydrogenase/oxidase N-terminal" evidence="1">
    <location>
        <begin position="18"/>
        <end position="115"/>
    </location>
</feature>
<dbReference type="PANTHER" id="PTHR43884">
    <property type="entry name" value="ACYL-COA DEHYDROGENASE"/>
    <property type="match status" value="1"/>
</dbReference>
<organism evidence="2 3">
    <name type="scientific">Parasulfuritortus cantonensis</name>
    <dbReference type="NCBI Taxonomy" id="2528202"/>
    <lineage>
        <taxon>Bacteria</taxon>
        <taxon>Pseudomonadati</taxon>
        <taxon>Pseudomonadota</taxon>
        <taxon>Betaproteobacteria</taxon>
        <taxon>Nitrosomonadales</taxon>
        <taxon>Thiobacillaceae</taxon>
        <taxon>Parasulfuritortus</taxon>
    </lineage>
</organism>
<proteinExistence type="predicted"/>
<protein>
    <submittedName>
        <fullName evidence="2">Acyl-CoA dehydrogenase</fullName>
    </submittedName>
</protein>
<dbReference type="GO" id="GO:0050660">
    <property type="term" value="F:flavin adenine dinucleotide binding"/>
    <property type="evidence" value="ECO:0007669"/>
    <property type="project" value="InterPro"/>
</dbReference>
<gene>
    <name evidence="2" type="ORF">EZJ19_14600</name>
</gene>
<reference evidence="2 3" key="1">
    <citation type="submission" date="2019-03" db="EMBL/GenBank/DDBJ databases">
        <title>Genome sequence of Thiobacillaceae bacterium LSR1, a sulfur-oxidizing bacterium isolated from freshwater sediment.</title>
        <authorList>
            <person name="Li S."/>
        </authorList>
    </citation>
    <scope>NUCLEOTIDE SEQUENCE [LARGE SCALE GENOMIC DNA]</scope>
    <source>
        <strain evidence="2 3">LSR1</strain>
    </source>
</reference>
<dbReference type="OrthoDB" id="2564795at2"/>
<dbReference type="InterPro" id="IPR009100">
    <property type="entry name" value="AcylCoA_DH/oxidase_NM_dom_sf"/>
</dbReference>
<dbReference type="AlphaFoldDB" id="A0A4R1B6S5"/>
<sequence>MKFPAAGAQEVLPGLTGLIAAELAPKVVDIDIHAQYPKDFMKKLGALGGFSSMTPASYGGSGRGLKHAIQVIEEVSKECVSTGFLVWAQYALQWYLVNSANEALKGRILPVVATGAELGGTGQSNSMKSCCGIEEARLKATKVEGGWKINGTLPWVSNIAVDHYFHMGATVEGETGLLIGLVKGDHPGLTLVPSPHFTGMDGTNTFACQFRDAFLPDDQVVCLPGKPFAEFAARTKSAFILLQMGMGLGLIDACVAMMKRSNRTHGHVNRFLDDQVEDIEAVLVEARAATYALAEQIDRDGSEPYVRETLQLRLAGGELSLKAANAAMLHLGAKGYLQNNAAQRRLREAYFIAIVTPATKHLRKELHEMEQSPACCTA</sequence>
<dbReference type="Proteomes" id="UP000295443">
    <property type="component" value="Unassembled WGS sequence"/>
</dbReference>
<evidence type="ECO:0000313" key="3">
    <source>
        <dbReference type="Proteomes" id="UP000295443"/>
    </source>
</evidence>
<dbReference type="InterPro" id="IPR036250">
    <property type="entry name" value="AcylCo_DH-like_C"/>
</dbReference>
<dbReference type="PANTHER" id="PTHR43884:SF12">
    <property type="entry name" value="ISOVALERYL-COA DEHYDROGENASE, MITOCHONDRIAL-RELATED"/>
    <property type="match status" value="1"/>
</dbReference>
<dbReference type="SUPFAM" id="SSF47203">
    <property type="entry name" value="Acyl-CoA dehydrogenase C-terminal domain-like"/>
    <property type="match status" value="1"/>
</dbReference>
<comment type="caution">
    <text evidence="2">The sequence shown here is derived from an EMBL/GenBank/DDBJ whole genome shotgun (WGS) entry which is preliminary data.</text>
</comment>
<evidence type="ECO:0000259" key="1">
    <source>
        <dbReference type="Pfam" id="PF02771"/>
    </source>
</evidence>
<keyword evidence="3" id="KW-1185">Reference proteome</keyword>
<dbReference type="Gene3D" id="2.40.110.10">
    <property type="entry name" value="Butyryl-CoA Dehydrogenase, subunit A, domain 2"/>
    <property type="match status" value="1"/>
</dbReference>
<dbReference type="EMBL" id="SJZB01000051">
    <property type="protein sequence ID" value="TCJ11715.1"/>
    <property type="molecule type" value="Genomic_DNA"/>
</dbReference>
<accession>A0A4R1B6S5</accession>
<dbReference type="InterPro" id="IPR013786">
    <property type="entry name" value="AcylCoA_DH/ox_N"/>
</dbReference>
<dbReference type="InterPro" id="IPR037069">
    <property type="entry name" value="AcylCoA_DH/ox_N_sf"/>
</dbReference>
<name>A0A4R1B6S5_9PROT</name>
<dbReference type="PIRSF" id="PIRSF016578">
    <property type="entry name" value="HsaA"/>
    <property type="match status" value="1"/>
</dbReference>
<dbReference type="SUPFAM" id="SSF56645">
    <property type="entry name" value="Acyl-CoA dehydrogenase NM domain-like"/>
    <property type="match status" value="1"/>
</dbReference>
<dbReference type="Gene3D" id="1.20.140.10">
    <property type="entry name" value="Butyryl-CoA Dehydrogenase, subunit A, domain 3"/>
    <property type="match status" value="1"/>
</dbReference>
<evidence type="ECO:0000313" key="2">
    <source>
        <dbReference type="EMBL" id="TCJ11715.1"/>
    </source>
</evidence>